<evidence type="ECO:0000313" key="1">
    <source>
        <dbReference type="EMBL" id="MFC4477411.1"/>
    </source>
</evidence>
<comment type="caution">
    <text evidence="1">The sequence shown here is derived from an EMBL/GenBank/DDBJ whole genome shotgun (WGS) entry which is preliminary data.</text>
</comment>
<reference evidence="2" key="1">
    <citation type="journal article" date="2019" name="Int. J. Syst. Evol. Microbiol.">
        <title>The Global Catalogue of Microorganisms (GCM) 10K type strain sequencing project: providing services to taxonomists for standard genome sequencing and annotation.</title>
        <authorList>
            <consortium name="The Broad Institute Genomics Platform"/>
            <consortium name="The Broad Institute Genome Sequencing Center for Infectious Disease"/>
            <person name="Wu L."/>
            <person name="Ma J."/>
        </authorList>
    </citation>
    <scope>NUCLEOTIDE SEQUENCE [LARGE SCALE GENOMIC DNA]</scope>
    <source>
        <strain evidence="2">NBRC 103627</strain>
    </source>
</reference>
<gene>
    <name evidence="1" type="ORF">ACFO3N_10095</name>
</gene>
<keyword evidence="2" id="KW-1185">Reference proteome</keyword>
<dbReference type="RefSeq" id="WP_379797392.1">
    <property type="nucleotide sequence ID" value="NZ_JBHSFY010000005.1"/>
</dbReference>
<organism evidence="1 2">
    <name type="scientific">Flavobacterium chungangensis</name>
    <dbReference type="NCBI Taxonomy" id="2708132"/>
    <lineage>
        <taxon>Bacteria</taxon>
        <taxon>Pseudomonadati</taxon>
        <taxon>Bacteroidota</taxon>
        <taxon>Flavobacteriia</taxon>
        <taxon>Flavobacteriales</taxon>
        <taxon>Flavobacteriaceae</taxon>
        <taxon>Flavobacterium</taxon>
    </lineage>
</organism>
<protein>
    <submittedName>
        <fullName evidence="1">Uncharacterized protein</fullName>
    </submittedName>
</protein>
<name>A0ABV8ZDF7_9FLAO</name>
<accession>A0ABV8ZDF7</accession>
<proteinExistence type="predicted"/>
<dbReference type="EMBL" id="JBHSFY010000005">
    <property type="protein sequence ID" value="MFC4477411.1"/>
    <property type="molecule type" value="Genomic_DNA"/>
</dbReference>
<dbReference type="Proteomes" id="UP001596003">
    <property type="component" value="Unassembled WGS sequence"/>
</dbReference>
<sequence length="73" mass="8527">MKLIKKSNCFGYDLTTGKIYNVTKGIEVKKIIENKVIVMDNKILKEFEIIYDPHKQKYKVKSKTVILCNGNLY</sequence>
<evidence type="ECO:0000313" key="2">
    <source>
        <dbReference type="Proteomes" id="UP001596003"/>
    </source>
</evidence>